<evidence type="ECO:0000313" key="2">
    <source>
        <dbReference type="EMBL" id="MCZ7939860.1"/>
    </source>
</evidence>
<dbReference type="Pfam" id="PF05016">
    <property type="entry name" value="ParE_toxin"/>
    <property type="match status" value="1"/>
</dbReference>
<keyword evidence="1" id="KW-1277">Toxin-antitoxin system</keyword>
<protein>
    <submittedName>
        <fullName evidence="2">Type II toxin-antitoxin system RelE/ParE family toxin</fullName>
    </submittedName>
</protein>
<dbReference type="InterPro" id="IPR035093">
    <property type="entry name" value="RelE/ParE_toxin_dom_sf"/>
</dbReference>
<comment type="caution">
    <text evidence="2">The sequence shown here is derived from an EMBL/GenBank/DDBJ whole genome shotgun (WGS) entry which is preliminary data.</text>
</comment>
<evidence type="ECO:0000313" key="5">
    <source>
        <dbReference type="Proteomes" id="UP001151018"/>
    </source>
</evidence>
<gene>
    <name evidence="3" type="ORF">EXN23_22880</name>
    <name evidence="2" type="ORF">O9X88_20145</name>
</gene>
<dbReference type="RefSeq" id="WP_142914032.1">
    <property type="nucleotide sequence ID" value="NZ_JAPZLN010000008.1"/>
</dbReference>
<dbReference type="Proteomes" id="UP001151018">
    <property type="component" value="Unassembled WGS sequence"/>
</dbReference>
<name>A0A9X3KS39_9HYPH</name>
<evidence type="ECO:0000313" key="4">
    <source>
        <dbReference type="Proteomes" id="UP000319481"/>
    </source>
</evidence>
<reference evidence="3" key="2">
    <citation type="submission" date="2019-02" db="EMBL/GenBank/DDBJ databases">
        <authorList>
            <person name="Baeyen S."/>
        </authorList>
    </citation>
    <scope>NUCLEOTIDE SEQUENCE</scope>
    <source>
        <strain evidence="3">GBBC3283</strain>
    </source>
</reference>
<accession>A0A9X3KS39</accession>
<dbReference type="EMBL" id="JAPZLR010000016">
    <property type="protein sequence ID" value="MCZ7939860.1"/>
    <property type="molecule type" value="Genomic_DNA"/>
</dbReference>
<dbReference type="InterPro" id="IPR007712">
    <property type="entry name" value="RelE/ParE_toxin"/>
</dbReference>
<dbReference type="Proteomes" id="UP000319481">
    <property type="component" value="Unassembled WGS sequence"/>
</dbReference>
<keyword evidence="4" id="KW-1185">Reference proteome</keyword>
<evidence type="ECO:0000256" key="1">
    <source>
        <dbReference type="ARBA" id="ARBA00022649"/>
    </source>
</evidence>
<dbReference type="Gene3D" id="3.30.2310.20">
    <property type="entry name" value="RelE-like"/>
    <property type="match status" value="1"/>
</dbReference>
<reference evidence="3 4" key="1">
    <citation type="journal article" date="2019" name="Appl. Microbiol. Biotechnol.">
        <title>Differential efficiency of wild type rhizogenic strains for rol gene transformation of plants.</title>
        <authorList>
            <person name="Desmet S."/>
            <person name="De Keyser E."/>
            <person name="Van Vaerenbergh J."/>
            <person name="Baeyen S."/>
            <person name="Van Huylenbroeck J."/>
            <person name="Geelen D."/>
            <person name="Dhooghe E."/>
        </authorList>
    </citation>
    <scope>NUCLEOTIDE SEQUENCE [LARGE SCALE GENOMIC DNA]</scope>
    <source>
        <strain evidence="3 4">GBBC3283</strain>
    </source>
</reference>
<organism evidence="2 5">
    <name type="scientific">Agrobacterium salinitolerans</name>
    <dbReference type="NCBI Taxonomy" id="1183413"/>
    <lineage>
        <taxon>Bacteria</taxon>
        <taxon>Pseudomonadati</taxon>
        <taxon>Pseudomonadota</taxon>
        <taxon>Alphaproteobacteria</taxon>
        <taxon>Hyphomicrobiales</taxon>
        <taxon>Rhizobiaceae</taxon>
        <taxon>Rhizobium/Agrobacterium group</taxon>
        <taxon>Agrobacterium</taxon>
    </lineage>
</organism>
<proteinExistence type="predicted"/>
<dbReference type="EMBL" id="SGNZ01000016">
    <property type="protein sequence ID" value="TRA84209.1"/>
    <property type="molecule type" value="Genomic_DNA"/>
</dbReference>
<sequence length="101" mass="11426">MPYQELFIDDAEQDLDDSYRLPASRGGIQTAERILVETEEACLGLEDLPTRGECSEGIDRSRHHKPWRMIYRTIGEDVIGDCVADGRRDTQSFLECGCCAE</sequence>
<reference evidence="2" key="3">
    <citation type="submission" date="2022-12" db="EMBL/GenBank/DDBJ databases">
        <title>Draft genome sequences of 22 rhizogenic Agrobacterium biovar 1 strains, the causative agent of hairy root disease.</title>
        <authorList>
            <person name="Kim N."/>
            <person name="Vargas P."/>
            <person name="Rediers H."/>
        </authorList>
    </citation>
    <scope>NUCLEOTIDE SEQUENCE</scope>
    <source>
        <strain evidence="2">ST15.13.006</strain>
    </source>
</reference>
<dbReference type="GeneID" id="79865428"/>
<dbReference type="AlphaFoldDB" id="A0A9X3KS39"/>
<evidence type="ECO:0000313" key="3">
    <source>
        <dbReference type="EMBL" id="TRA84209.1"/>
    </source>
</evidence>